<organism evidence="1 2">
    <name type="scientific">Paracoccus angustae</name>
    <dbReference type="NCBI Taxonomy" id="1671480"/>
    <lineage>
        <taxon>Bacteria</taxon>
        <taxon>Pseudomonadati</taxon>
        <taxon>Pseudomonadota</taxon>
        <taxon>Alphaproteobacteria</taxon>
        <taxon>Rhodobacterales</taxon>
        <taxon>Paracoccaceae</taxon>
        <taxon>Paracoccus</taxon>
    </lineage>
</organism>
<reference evidence="2" key="1">
    <citation type="journal article" date="2019" name="Int. J. Syst. Evol. Microbiol.">
        <title>The Global Catalogue of Microorganisms (GCM) 10K type strain sequencing project: providing services to taxonomists for standard genome sequencing and annotation.</title>
        <authorList>
            <consortium name="The Broad Institute Genomics Platform"/>
            <consortium name="The Broad Institute Genome Sequencing Center for Infectious Disease"/>
            <person name="Wu L."/>
            <person name="Ma J."/>
        </authorList>
    </citation>
    <scope>NUCLEOTIDE SEQUENCE [LARGE SCALE GENOMIC DNA]</scope>
    <source>
        <strain evidence="2">KCTC 42473</strain>
    </source>
</reference>
<name>A0ABV7U8B4_9RHOB</name>
<dbReference type="EMBL" id="JBHRXY010000020">
    <property type="protein sequence ID" value="MFC3631135.1"/>
    <property type="molecule type" value="Genomic_DNA"/>
</dbReference>
<accession>A0ABV7U8B4</accession>
<comment type="caution">
    <text evidence="1">The sequence shown here is derived from an EMBL/GenBank/DDBJ whole genome shotgun (WGS) entry which is preliminary data.</text>
</comment>
<sequence length="88" mass="10077">MLKSKTRQTSWRLANPAKYSAHLAVQQAVAAGRLEKRECEVCGSARVDAHHDSYDEPLNVRWLCRRHHVKLHHYGEDMFPIGGRSPKS</sequence>
<gene>
    <name evidence="1" type="ORF">ACFOM8_16960</name>
</gene>
<dbReference type="RefSeq" id="WP_377763289.1">
    <property type="nucleotide sequence ID" value="NZ_JBHRXY010000020.1"/>
</dbReference>
<protein>
    <recommendedName>
        <fullName evidence="3">HNH endonuclease</fullName>
    </recommendedName>
</protein>
<dbReference type="Proteomes" id="UP001595539">
    <property type="component" value="Unassembled WGS sequence"/>
</dbReference>
<keyword evidence="2" id="KW-1185">Reference proteome</keyword>
<evidence type="ECO:0000313" key="2">
    <source>
        <dbReference type="Proteomes" id="UP001595539"/>
    </source>
</evidence>
<evidence type="ECO:0008006" key="3">
    <source>
        <dbReference type="Google" id="ProtNLM"/>
    </source>
</evidence>
<evidence type="ECO:0000313" key="1">
    <source>
        <dbReference type="EMBL" id="MFC3631135.1"/>
    </source>
</evidence>
<proteinExistence type="predicted"/>